<evidence type="ECO:0000313" key="2">
    <source>
        <dbReference type="EMBL" id="KAK2990050.1"/>
    </source>
</evidence>
<accession>A0AA88RVB9</accession>
<keyword evidence="3" id="KW-1185">Reference proteome</keyword>
<dbReference type="SUPFAM" id="SSF52058">
    <property type="entry name" value="L domain-like"/>
    <property type="match status" value="1"/>
</dbReference>
<name>A0AA88RVB9_9ASTE</name>
<organism evidence="2 3">
    <name type="scientific">Escallonia rubra</name>
    <dbReference type="NCBI Taxonomy" id="112253"/>
    <lineage>
        <taxon>Eukaryota</taxon>
        <taxon>Viridiplantae</taxon>
        <taxon>Streptophyta</taxon>
        <taxon>Embryophyta</taxon>
        <taxon>Tracheophyta</taxon>
        <taxon>Spermatophyta</taxon>
        <taxon>Magnoliopsida</taxon>
        <taxon>eudicotyledons</taxon>
        <taxon>Gunneridae</taxon>
        <taxon>Pentapetalae</taxon>
        <taxon>asterids</taxon>
        <taxon>campanulids</taxon>
        <taxon>Escalloniales</taxon>
        <taxon>Escalloniaceae</taxon>
        <taxon>Escallonia</taxon>
    </lineage>
</organism>
<dbReference type="EMBL" id="JAVXUO010000675">
    <property type="protein sequence ID" value="KAK2990050.1"/>
    <property type="molecule type" value="Genomic_DNA"/>
</dbReference>
<reference evidence="2" key="1">
    <citation type="submission" date="2022-12" db="EMBL/GenBank/DDBJ databases">
        <title>Draft genome assemblies for two species of Escallonia (Escalloniales).</title>
        <authorList>
            <person name="Chanderbali A."/>
            <person name="Dervinis C."/>
            <person name="Anghel I."/>
            <person name="Soltis D."/>
            <person name="Soltis P."/>
            <person name="Zapata F."/>
        </authorList>
    </citation>
    <scope>NUCLEOTIDE SEQUENCE</scope>
    <source>
        <strain evidence="2">UCBG92.1500</strain>
        <tissue evidence="2">Leaf</tissue>
    </source>
</reference>
<proteinExistence type="predicted"/>
<dbReference type="InterPro" id="IPR032675">
    <property type="entry name" value="LRR_dom_sf"/>
</dbReference>
<evidence type="ECO:0000313" key="3">
    <source>
        <dbReference type="Proteomes" id="UP001187471"/>
    </source>
</evidence>
<protein>
    <submittedName>
        <fullName evidence="2">Uncharacterized protein</fullName>
    </submittedName>
</protein>
<dbReference type="AlphaFoldDB" id="A0AA88RVB9"/>
<gene>
    <name evidence="2" type="ORF">RJ640_015441</name>
</gene>
<dbReference type="Proteomes" id="UP001187471">
    <property type="component" value="Unassembled WGS sequence"/>
</dbReference>
<sequence>MSPVPRWMKVINIELIIYCLKREIFKKERFFMKNSRLSGLNLTGVLPPEFVNLSYLQVLSLLADRINSLIPTEIGDISTLEQLGNFLLNASLILHNKILEDNQLGGPLPENLGNLSSLRRLISSILSLANIKARQSRYSPPTRDTEKLLNDWFNPGIHRANDTTLSLSNGYERSRKYEGMRQKKKSGMKECNGYTPYLVASKGCEPHGSTPWKESVRVQRPQKSGSMATIRKKRKVRASQGRWFPKRAPARQLARTSPAIRLTR</sequence>
<comment type="caution">
    <text evidence="2">The sequence shown here is derived from an EMBL/GenBank/DDBJ whole genome shotgun (WGS) entry which is preliminary data.</text>
</comment>
<dbReference type="Gene3D" id="3.80.10.10">
    <property type="entry name" value="Ribonuclease Inhibitor"/>
    <property type="match status" value="1"/>
</dbReference>
<feature type="region of interest" description="Disordered" evidence="1">
    <location>
        <begin position="220"/>
        <end position="240"/>
    </location>
</feature>
<evidence type="ECO:0000256" key="1">
    <source>
        <dbReference type="SAM" id="MobiDB-lite"/>
    </source>
</evidence>